<keyword evidence="3" id="KW-0472">Membrane</keyword>
<dbReference type="RefSeq" id="WP_244186926.1">
    <property type="nucleotide sequence ID" value="NZ_QAYE01000004.1"/>
</dbReference>
<reference evidence="6 7" key="1">
    <citation type="submission" date="2018-04" db="EMBL/GenBank/DDBJ databases">
        <title>Genomic Encyclopedia of Type Strains, Phase III (KMG-III): the genomes of soil and plant-associated and newly described type strains.</title>
        <authorList>
            <person name="Whitman W."/>
        </authorList>
    </citation>
    <scope>NUCLEOTIDE SEQUENCE [LARGE SCALE GENOMIC DNA]</scope>
    <source>
        <strain evidence="6 7">MA-olki</strain>
    </source>
</reference>
<sequence>MKNLTKLTMLAGLAAAGIFAVPAAAQDMTTDSDRNPFSGVYIGAAGGYDVQGNDVGSSILFDRNNDGNFSDSVNTITGANAFSPGFCNGSARTAVPAYGCRNDDDGWSYYGRAGFDVQRGAFVVGIVGEFGKSEITDSVAAFSTTPASYTMARKLKWEGSARLRAGLAARNTLFYATGGAGYAKIDNLFFTTNTANAFAATGSDKRWGYVGGGGIEQKLTKNISIGMEYTYHQYKDDDARVLVTAGTALAGSPVLLANNPFVLAPNTAGTTFRRSDENFRWHSLRGTVSFRF</sequence>
<comment type="caution">
    <text evidence="6">The sequence shown here is derived from an EMBL/GenBank/DDBJ whole genome shotgun (WGS) entry which is preliminary data.</text>
</comment>
<dbReference type="EMBL" id="QAYE01000004">
    <property type="protein sequence ID" value="PTW46850.1"/>
    <property type="molecule type" value="Genomic_DNA"/>
</dbReference>
<dbReference type="Gene3D" id="2.40.160.20">
    <property type="match status" value="1"/>
</dbReference>
<feature type="signal peptide" evidence="4">
    <location>
        <begin position="1"/>
        <end position="25"/>
    </location>
</feature>
<dbReference type="InterPro" id="IPR051692">
    <property type="entry name" value="OMP-like"/>
</dbReference>
<dbReference type="SUPFAM" id="SSF103515">
    <property type="entry name" value="Autotransporter"/>
    <property type="match status" value="1"/>
</dbReference>
<organism evidence="6 7">
    <name type="scientific">Sphingomonas faeni</name>
    <dbReference type="NCBI Taxonomy" id="185950"/>
    <lineage>
        <taxon>Bacteria</taxon>
        <taxon>Pseudomonadati</taxon>
        <taxon>Pseudomonadota</taxon>
        <taxon>Alphaproteobacteria</taxon>
        <taxon>Sphingomonadales</taxon>
        <taxon>Sphingomonadaceae</taxon>
        <taxon>Sphingomonas</taxon>
    </lineage>
</organism>
<feature type="chain" id="PRO_5015419957" evidence="4">
    <location>
        <begin position="26"/>
        <end position="292"/>
    </location>
</feature>
<feature type="domain" description="Outer membrane protein beta-barrel" evidence="5">
    <location>
        <begin position="12"/>
        <end position="240"/>
    </location>
</feature>
<dbReference type="PANTHER" id="PTHR34001:SF3">
    <property type="entry name" value="BLL7405 PROTEIN"/>
    <property type="match status" value="1"/>
</dbReference>
<keyword evidence="2 4" id="KW-0732">Signal</keyword>
<dbReference type="GeneID" id="91005881"/>
<evidence type="ECO:0000256" key="2">
    <source>
        <dbReference type="ARBA" id="ARBA00022729"/>
    </source>
</evidence>
<dbReference type="PANTHER" id="PTHR34001">
    <property type="entry name" value="BLL7405 PROTEIN"/>
    <property type="match status" value="1"/>
</dbReference>
<evidence type="ECO:0000256" key="3">
    <source>
        <dbReference type="ARBA" id="ARBA00023136"/>
    </source>
</evidence>
<evidence type="ECO:0000313" key="6">
    <source>
        <dbReference type="EMBL" id="PTW46850.1"/>
    </source>
</evidence>
<evidence type="ECO:0000256" key="4">
    <source>
        <dbReference type="SAM" id="SignalP"/>
    </source>
</evidence>
<dbReference type="AlphaFoldDB" id="A0A2T5U5W6"/>
<dbReference type="InterPro" id="IPR036709">
    <property type="entry name" value="Autotransporte_beta_dom_sf"/>
</dbReference>
<dbReference type="Pfam" id="PF13505">
    <property type="entry name" value="OMP_b-brl"/>
    <property type="match status" value="1"/>
</dbReference>
<dbReference type="Proteomes" id="UP000244013">
    <property type="component" value="Unassembled WGS sequence"/>
</dbReference>
<evidence type="ECO:0000256" key="1">
    <source>
        <dbReference type="ARBA" id="ARBA00004370"/>
    </source>
</evidence>
<dbReference type="InterPro" id="IPR027385">
    <property type="entry name" value="Beta-barrel_OMP"/>
</dbReference>
<gene>
    <name evidence="6" type="ORF">C8J25_104188</name>
</gene>
<dbReference type="GO" id="GO:0016020">
    <property type="term" value="C:membrane"/>
    <property type="evidence" value="ECO:0007669"/>
    <property type="project" value="UniProtKB-SubCell"/>
</dbReference>
<name>A0A2T5U5W6_9SPHN</name>
<evidence type="ECO:0000259" key="5">
    <source>
        <dbReference type="Pfam" id="PF13505"/>
    </source>
</evidence>
<comment type="subcellular location">
    <subcellularLocation>
        <location evidence="1">Membrane</location>
    </subcellularLocation>
</comment>
<evidence type="ECO:0000313" key="7">
    <source>
        <dbReference type="Proteomes" id="UP000244013"/>
    </source>
</evidence>
<proteinExistence type="predicted"/>
<protein>
    <submittedName>
        <fullName evidence="6">Outer membrane immunogenic protein</fullName>
    </submittedName>
</protein>
<accession>A0A2T5U5W6</accession>